<feature type="domain" description="MPN" evidence="8">
    <location>
        <begin position="6"/>
        <end position="222"/>
    </location>
</feature>
<protein>
    <recommendedName>
        <fullName evidence="8">MPN domain-containing protein</fullName>
    </recommendedName>
</protein>
<dbReference type="GO" id="GO:0070536">
    <property type="term" value="P:protein K63-linked deubiquitination"/>
    <property type="evidence" value="ECO:0007669"/>
    <property type="project" value="InterPro"/>
</dbReference>
<keyword evidence="7" id="KW-0482">Metalloprotease</keyword>
<sequence length="332" mass="38322">MALSCVYLAADVYMVCLQHALSTEKEEVMGLLIGEVRIVKFTTDKSFFLVLWLVPSQLWRYYISASFQAIHYCICKPLGKGRGFRIVFIRRLWVGNYAYFWYFLYVFQIDSKKVAHVSAVVMLRRSDKRKDRVEISPEQLTNAAIQADKLTHELGQPMRVLGWYHSHPHITVWPSHVDVRTQAMYQMMDECFVGIIFSVFTEDKSTKEQQVQVTCFQSTNQSPEGEAPQFIRLEVPLHIKPTENLSKLCLQLPEILFQEEKDSYDLTTKLKFLSILAQLNNKAVLTKALCHITEVVSGPLVTALEQRKAANVKRCEELIREKQKLIALKSHS</sequence>
<dbReference type="GO" id="GO:0008237">
    <property type="term" value="F:metallopeptidase activity"/>
    <property type="evidence" value="ECO:0007669"/>
    <property type="project" value="UniProtKB-KW"/>
</dbReference>
<comment type="caution">
    <text evidence="9">The sequence shown here is derived from an EMBL/GenBank/DDBJ whole genome shotgun (WGS) entry which is preliminary data.</text>
</comment>
<dbReference type="GO" id="GO:0046872">
    <property type="term" value="F:metal ion binding"/>
    <property type="evidence" value="ECO:0007669"/>
    <property type="project" value="UniProtKB-KW"/>
</dbReference>
<dbReference type="InterPro" id="IPR050242">
    <property type="entry name" value="JAMM_MPN+_peptidase_M67A"/>
</dbReference>
<dbReference type="EMBL" id="BLKM01001305">
    <property type="protein sequence ID" value="GFG39991.1"/>
    <property type="molecule type" value="Genomic_DNA"/>
</dbReference>
<evidence type="ECO:0000256" key="2">
    <source>
        <dbReference type="ARBA" id="ARBA00022670"/>
    </source>
</evidence>
<evidence type="ECO:0000256" key="6">
    <source>
        <dbReference type="ARBA" id="ARBA00022833"/>
    </source>
</evidence>
<dbReference type="InterPro" id="IPR040749">
    <property type="entry name" value="BRCC36_C"/>
</dbReference>
<keyword evidence="4" id="KW-0833">Ubl conjugation pathway</keyword>
<dbReference type="Pfam" id="PF18110">
    <property type="entry name" value="BRCC36_C"/>
    <property type="match status" value="1"/>
</dbReference>
<keyword evidence="10" id="KW-1185">Reference proteome</keyword>
<name>A0A6L2Q528_COPFO</name>
<dbReference type="GO" id="GO:0070552">
    <property type="term" value="C:BRISC complex"/>
    <property type="evidence" value="ECO:0007669"/>
    <property type="project" value="InterPro"/>
</dbReference>
<organism evidence="9 10">
    <name type="scientific">Coptotermes formosanus</name>
    <name type="common">Formosan subterranean termite</name>
    <dbReference type="NCBI Taxonomy" id="36987"/>
    <lineage>
        <taxon>Eukaryota</taxon>
        <taxon>Metazoa</taxon>
        <taxon>Ecdysozoa</taxon>
        <taxon>Arthropoda</taxon>
        <taxon>Hexapoda</taxon>
        <taxon>Insecta</taxon>
        <taxon>Pterygota</taxon>
        <taxon>Neoptera</taxon>
        <taxon>Polyneoptera</taxon>
        <taxon>Dictyoptera</taxon>
        <taxon>Blattodea</taxon>
        <taxon>Blattoidea</taxon>
        <taxon>Termitoidae</taxon>
        <taxon>Rhinotermitidae</taxon>
        <taxon>Coptotermes</taxon>
    </lineage>
</organism>
<keyword evidence="6" id="KW-0862">Zinc</keyword>
<dbReference type="InterPro" id="IPR033860">
    <property type="entry name" value="MPN_BRCC36"/>
</dbReference>
<dbReference type="InParanoid" id="A0A6L2Q528"/>
<keyword evidence="2" id="KW-0645">Protease</keyword>
<dbReference type="GO" id="GO:0006508">
    <property type="term" value="P:proteolysis"/>
    <property type="evidence" value="ECO:0007669"/>
    <property type="project" value="UniProtKB-KW"/>
</dbReference>
<gene>
    <name evidence="9" type="ORF">Cfor_06224</name>
</gene>
<keyword evidence="5" id="KW-0378">Hydrolase</keyword>
<evidence type="ECO:0000256" key="4">
    <source>
        <dbReference type="ARBA" id="ARBA00022786"/>
    </source>
</evidence>
<dbReference type="GO" id="GO:0006281">
    <property type="term" value="P:DNA repair"/>
    <property type="evidence" value="ECO:0007669"/>
    <property type="project" value="InterPro"/>
</dbReference>
<evidence type="ECO:0000256" key="1">
    <source>
        <dbReference type="ARBA" id="ARBA00008021"/>
    </source>
</evidence>
<dbReference type="InterPro" id="IPR037518">
    <property type="entry name" value="MPN"/>
</dbReference>
<dbReference type="CDD" id="cd08068">
    <property type="entry name" value="MPN_BRCC36"/>
    <property type="match status" value="1"/>
</dbReference>
<dbReference type="InterPro" id="IPR000555">
    <property type="entry name" value="JAMM/MPN+_dom"/>
</dbReference>
<dbReference type="Proteomes" id="UP000502823">
    <property type="component" value="Unassembled WGS sequence"/>
</dbReference>
<accession>A0A6L2Q528</accession>
<dbReference type="SUPFAM" id="SSF102712">
    <property type="entry name" value="JAB1/MPN domain"/>
    <property type="match status" value="1"/>
</dbReference>
<dbReference type="SMART" id="SM00232">
    <property type="entry name" value="JAB_MPN"/>
    <property type="match status" value="1"/>
</dbReference>
<comment type="similarity">
    <text evidence="1">Belongs to the peptidase M67A family. BRCC36 subfamily.</text>
</comment>
<dbReference type="PROSITE" id="PS50249">
    <property type="entry name" value="MPN"/>
    <property type="match status" value="1"/>
</dbReference>
<evidence type="ECO:0000259" key="8">
    <source>
        <dbReference type="PROSITE" id="PS50249"/>
    </source>
</evidence>
<dbReference type="Gene3D" id="3.40.140.10">
    <property type="entry name" value="Cytidine Deaminase, domain 2"/>
    <property type="match status" value="1"/>
</dbReference>
<proteinExistence type="inferred from homology"/>
<evidence type="ECO:0000313" key="10">
    <source>
        <dbReference type="Proteomes" id="UP000502823"/>
    </source>
</evidence>
<evidence type="ECO:0000256" key="5">
    <source>
        <dbReference type="ARBA" id="ARBA00022801"/>
    </source>
</evidence>
<dbReference type="OrthoDB" id="446074at2759"/>
<evidence type="ECO:0000256" key="7">
    <source>
        <dbReference type="ARBA" id="ARBA00023049"/>
    </source>
</evidence>
<dbReference type="Pfam" id="PF01398">
    <property type="entry name" value="JAB"/>
    <property type="match status" value="1"/>
</dbReference>
<dbReference type="PANTHER" id="PTHR10410">
    <property type="entry name" value="EUKARYOTIC TRANSLATION INITIATION FACTOR 3 -RELATED"/>
    <property type="match status" value="1"/>
</dbReference>
<keyword evidence="3" id="KW-0479">Metal-binding</keyword>
<dbReference type="GO" id="GO:0070531">
    <property type="term" value="C:BRCA1-A complex"/>
    <property type="evidence" value="ECO:0007669"/>
    <property type="project" value="InterPro"/>
</dbReference>
<evidence type="ECO:0000256" key="3">
    <source>
        <dbReference type="ARBA" id="ARBA00022723"/>
    </source>
</evidence>
<dbReference type="GO" id="GO:0004843">
    <property type="term" value="F:cysteine-type deubiquitinase activity"/>
    <property type="evidence" value="ECO:0007669"/>
    <property type="project" value="InterPro"/>
</dbReference>
<reference evidence="10" key="1">
    <citation type="submission" date="2020-01" db="EMBL/GenBank/DDBJ databases">
        <title>Draft genome sequence of the Termite Coptotermes fromosanus.</title>
        <authorList>
            <person name="Itakura S."/>
            <person name="Yosikawa Y."/>
            <person name="Umezawa K."/>
        </authorList>
    </citation>
    <scope>NUCLEOTIDE SEQUENCE [LARGE SCALE GENOMIC DNA]</scope>
</reference>
<evidence type="ECO:0000313" key="9">
    <source>
        <dbReference type="EMBL" id="GFG39991.1"/>
    </source>
</evidence>
<dbReference type="AlphaFoldDB" id="A0A6L2Q528"/>